<dbReference type="PANTHER" id="PTHR43798:SF33">
    <property type="entry name" value="HYDROLASE, PUTATIVE (AFU_ORTHOLOGUE AFUA_2G14860)-RELATED"/>
    <property type="match status" value="1"/>
</dbReference>
<dbReference type="EMBL" id="RCZM01000004">
    <property type="protein sequence ID" value="TPG16180.1"/>
    <property type="molecule type" value="Genomic_DNA"/>
</dbReference>
<dbReference type="InterPro" id="IPR000639">
    <property type="entry name" value="Epox_hydrolase-like"/>
</dbReference>
<dbReference type="GO" id="GO:0016020">
    <property type="term" value="C:membrane"/>
    <property type="evidence" value="ECO:0007669"/>
    <property type="project" value="TreeGrafter"/>
</dbReference>
<dbReference type="InterPro" id="IPR000073">
    <property type="entry name" value="AB_hydrolase_1"/>
</dbReference>
<evidence type="ECO:0000313" key="2">
    <source>
        <dbReference type="EMBL" id="TPG16180.1"/>
    </source>
</evidence>
<dbReference type="GO" id="GO:0016787">
    <property type="term" value="F:hydrolase activity"/>
    <property type="evidence" value="ECO:0007669"/>
    <property type="project" value="UniProtKB-KW"/>
</dbReference>
<evidence type="ECO:0000259" key="1">
    <source>
        <dbReference type="Pfam" id="PF00561"/>
    </source>
</evidence>
<dbReference type="InterPro" id="IPR029058">
    <property type="entry name" value="AB_hydrolase_fold"/>
</dbReference>
<keyword evidence="3" id="KW-1185">Reference proteome</keyword>
<name>A0A502CUH4_9MICO</name>
<protein>
    <submittedName>
        <fullName evidence="2">Alpha/beta hydrolase</fullName>
    </submittedName>
</protein>
<dbReference type="SUPFAM" id="SSF53474">
    <property type="entry name" value="alpha/beta-Hydrolases"/>
    <property type="match status" value="1"/>
</dbReference>
<proteinExistence type="predicted"/>
<gene>
    <name evidence="2" type="ORF">EAH86_13260</name>
</gene>
<dbReference type="PRINTS" id="PR00111">
    <property type="entry name" value="ABHYDROLASE"/>
</dbReference>
<dbReference type="OrthoDB" id="27092at2"/>
<evidence type="ECO:0000313" key="3">
    <source>
        <dbReference type="Proteomes" id="UP000317722"/>
    </source>
</evidence>
<accession>A0A502CUH4</accession>
<dbReference type="PANTHER" id="PTHR43798">
    <property type="entry name" value="MONOACYLGLYCEROL LIPASE"/>
    <property type="match status" value="1"/>
</dbReference>
<dbReference type="Gene3D" id="3.40.50.1820">
    <property type="entry name" value="alpha/beta hydrolase"/>
    <property type="match status" value="1"/>
</dbReference>
<keyword evidence="2" id="KW-0378">Hydrolase</keyword>
<dbReference type="AlphaFoldDB" id="A0A502CUH4"/>
<dbReference type="PRINTS" id="PR00412">
    <property type="entry name" value="EPOXHYDRLASE"/>
</dbReference>
<sequence>MLLSHDDSGSGDAVLLLHAGVADRRMWDPLVPALSHTFRVIRPDLRGFGDSPQPGEEYADADDLDALLDSLGVGSAAVVGSSYGGRVAMELATAHPARVSSLVLLCSAYRGLEPSAEDAPVLDAYGQEEERLLEAGDLDGAVELTADTWVRPEAGQDVRELVATMQRRAYEVQLAADEQDPPPSMRRIDVDPTALSVDTLVVSGAHDLGHFRTIAAHLGDQIPGAELVELDWAGHLPSMERPDAVLALLLDVLRDDPTVHAP</sequence>
<organism evidence="2 3">
    <name type="scientific">Pedococcus bigeumensis</name>
    <dbReference type="NCBI Taxonomy" id="433644"/>
    <lineage>
        <taxon>Bacteria</taxon>
        <taxon>Bacillati</taxon>
        <taxon>Actinomycetota</taxon>
        <taxon>Actinomycetes</taxon>
        <taxon>Micrococcales</taxon>
        <taxon>Intrasporangiaceae</taxon>
        <taxon>Pedococcus</taxon>
    </lineage>
</organism>
<dbReference type="Pfam" id="PF00561">
    <property type="entry name" value="Abhydrolase_1"/>
    <property type="match status" value="1"/>
</dbReference>
<dbReference type="RefSeq" id="WP_140741477.1">
    <property type="nucleotide sequence ID" value="NZ_RCZM01000004.1"/>
</dbReference>
<feature type="domain" description="AB hydrolase-1" evidence="1">
    <location>
        <begin position="13"/>
        <end position="241"/>
    </location>
</feature>
<comment type="caution">
    <text evidence="2">The sequence shown here is derived from an EMBL/GenBank/DDBJ whole genome shotgun (WGS) entry which is preliminary data.</text>
</comment>
<dbReference type="Proteomes" id="UP000317722">
    <property type="component" value="Unassembled WGS sequence"/>
</dbReference>
<reference evidence="2 3" key="1">
    <citation type="journal article" date="2019" name="Environ. Microbiol.">
        <title>Species interactions and distinct microbial communities in high Arctic permafrost affected cryosols are associated with the CH4 and CO2 gas fluxes.</title>
        <authorList>
            <person name="Altshuler I."/>
            <person name="Hamel J."/>
            <person name="Turney S."/>
            <person name="Magnuson E."/>
            <person name="Levesque R."/>
            <person name="Greer C."/>
            <person name="Whyte L.G."/>
        </authorList>
    </citation>
    <scope>NUCLEOTIDE SEQUENCE [LARGE SCALE GENOMIC DNA]</scope>
    <source>
        <strain evidence="2 3">S9.3A</strain>
    </source>
</reference>
<dbReference type="InterPro" id="IPR050266">
    <property type="entry name" value="AB_hydrolase_sf"/>
</dbReference>